<evidence type="ECO:0000256" key="3">
    <source>
        <dbReference type="ARBA" id="ARBA00022989"/>
    </source>
</evidence>
<evidence type="ECO:0000259" key="7">
    <source>
        <dbReference type="Pfam" id="PF01957"/>
    </source>
</evidence>
<keyword evidence="2 5" id="KW-0812">Transmembrane</keyword>
<dbReference type="Proteomes" id="UP000319836">
    <property type="component" value="Unassembled WGS sequence"/>
</dbReference>
<evidence type="ECO:0000256" key="5">
    <source>
        <dbReference type="SAM" id="Phobius"/>
    </source>
</evidence>
<dbReference type="Gene3D" id="3.90.226.10">
    <property type="entry name" value="2-enoyl-CoA Hydratase, Chain A, domain 1"/>
    <property type="match status" value="1"/>
</dbReference>
<evidence type="ECO:0000313" key="11">
    <source>
        <dbReference type="Proteomes" id="UP000319836"/>
    </source>
</evidence>
<evidence type="ECO:0000256" key="2">
    <source>
        <dbReference type="ARBA" id="ARBA00022692"/>
    </source>
</evidence>
<dbReference type="SUPFAM" id="SSF52096">
    <property type="entry name" value="ClpP/crotonase"/>
    <property type="match status" value="1"/>
</dbReference>
<gene>
    <name evidence="10" type="ORF">E6K80_12725</name>
</gene>
<evidence type="ECO:0000259" key="9">
    <source>
        <dbReference type="Pfam" id="PF25145"/>
    </source>
</evidence>
<evidence type="ECO:0000256" key="1">
    <source>
        <dbReference type="ARBA" id="ARBA00004141"/>
    </source>
</evidence>
<dbReference type="SUPFAM" id="SSF141322">
    <property type="entry name" value="NfeD domain-like"/>
    <property type="match status" value="1"/>
</dbReference>
<dbReference type="Pfam" id="PF25145">
    <property type="entry name" value="NfeD1b_N"/>
    <property type="match status" value="1"/>
</dbReference>
<dbReference type="PANTHER" id="PTHR33507">
    <property type="entry name" value="INNER MEMBRANE PROTEIN YBBJ"/>
    <property type="match status" value="1"/>
</dbReference>
<dbReference type="InterPro" id="IPR029045">
    <property type="entry name" value="ClpP/crotonase-like_dom_sf"/>
</dbReference>
<dbReference type="Pfam" id="PF24961">
    <property type="entry name" value="NfeD_membrane"/>
    <property type="match status" value="1"/>
</dbReference>
<keyword evidence="4 5" id="KW-0472">Membrane</keyword>
<sequence>MNPLRVVRCVALALLAVASFASAAPRAPGQGRVLVSRLEGPVSPVMAQALESALDRASASGYEALVLEVDTPGGLETSMRDMVKAVLASPVPVVMWVTPSGARAASAGVFIVMAADVAAMAPATNIGAATPINLQGGMDSTLARKVTNDAAAFARTIAAQRGRNGTWAERAVREAVSASETEAVDLRIVDFIASSLPELLAKADGRAWRRGSEIRSLHLRGLPADRIEPGVRQRLLSLIADPNVAYILMMLGFYGLLFELQNPGAVLPGVVGGICLILAFLAFSVLPVNYAGLALIALAIVFFVAEIKVPTHGVLTAGGVLALVLGSLILFETGGAGPRLSWAVIAGATLATTGFFGFLVAAGIAAQNRRVTTGRQGLIGTQAVAIDGLVPEGRVRVGDELWSAVSEAPVEPGANVEITGMNGLRLSVRPLAKEAHS</sequence>
<dbReference type="CDD" id="cd07020">
    <property type="entry name" value="Clp_protease_NfeD_1"/>
    <property type="match status" value="1"/>
</dbReference>
<feature type="domain" description="NfeD-like C-terminal" evidence="7">
    <location>
        <begin position="376"/>
        <end position="430"/>
    </location>
</feature>
<evidence type="ECO:0000256" key="6">
    <source>
        <dbReference type="SAM" id="SignalP"/>
    </source>
</evidence>
<keyword evidence="6" id="KW-0732">Signal</keyword>
<evidence type="ECO:0000313" key="10">
    <source>
        <dbReference type="EMBL" id="TMQ69112.1"/>
    </source>
</evidence>
<dbReference type="InterPro" id="IPR002810">
    <property type="entry name" value="NfeD-like_C"/>
</dbReference>
<feature type="transmembrane region" description="Helical" evidence="5">
    <location>
        <begin position="265"/>
        <end position="284"/>
    </location>
</feature>
<feature type="transmembrane region" description="Helical" evidence="5">
    <location>
        <begin position="290"/>
        <end position="307"/>
    </location>
</feature>
<name>A0A538TZP8_UNCEI</name>
<protein>
    <submittedName>
        <fullName evidence="10">Nodulation protein NfeD</fullName>
    </submittedName>
</protein>
<accession>A0A538TZP8</accession>
<dbReference type="InterPro" id="IPR056739">
    <property type="entry name" value="NfeD_membrane"/>
</dbReference>
<organism evidence="10 11">
    <name type="scientific">Eiseniibacteriota bacterium</name>
    <dbReference type="NCBI Taxonomy" id="2212470"/>
    <lineage>
        <taxon>Bacteria</taxon>
        <taxon>Candidatus Eiseniibacteriota</taxon>
    </lineage>
</organism>
<comment type="caution">
    <text evidence="10">The sequence shown here is derived from an EMBL/GenBank/DDBJ whole genome shotgun (WGS) entry which is preliminary data.</text>
</comment>
<dbReference type="PANTHER" id="PTHR33507:SF4">
    <property type="entry name" value="NODULATION COMPETITIVENESS PROTEIN NFED"/>
    <property type="match status" value="1"/>
</dbReference>
<feature type="transmembrane region" description="Helical" evidence="5">
    <location>
        <begin position="343"/>
        <end position="366"/>
    </location>
</feature>
<feature type="transmembrane region" description="Helical" evidence="5">
    <location>
        <begin position="314"/>
        <end position="331"/>
    </location>
</feature>
<dbReference type="AlphaFoldDB" id="A0A538TZP8"/>
<dbReference type="Pfam" id="PF01957">
    <property type="entry name" value="NfeD"/>
    <property type="match status" value="1"/>
</dbReference>
<dbReference type="InterPro" id="IPR012340">
    <property type="entry name" value="NA-bd_OB-fold"/>
</dbReference>
<feature type="domain" description="NfeD integral membrane" evidence="8">
    <location>
        <begin position="243"/>
        <end position="360"/>
    </location>
</feature>
<dbReference type="Gene3D" id="2.40.50.140">
    <property type="entry name" value="Nucleic acid-binding proteins"/>
    <property type="match status" value="1"/>
</dbReference>
<keyword evidence="3 5" id="KW-1133">Transmembrane helix</keyword>
<dbReference type="InterPro" id="IPR056738">
    <property type="entry name" value="NfeD1b_N"/>
</dbReference>
<evidence type="ECO:0000256" key="4">
    <source>
        <dbReference type="ARBA" id="ARBA00023136"/>
    </source>
</evidence>
<proteinExistence type="predicted"/>
<dbReference type="GO" id="GO:0016020">
    <property type="term" value="C:membrane"/>
    <property type="evidence" value="ECO:0007669"/>
    <property type="project" value="UniProtKB-SubCell"/>
</dbReference>
<feature type="chain" id="PRO_5022000342" evidence="6">
    <location>
        <begin position="24"/>
        <end position="437"/>
    </location>
</feature>
<dbReference type="EMBL" id="VBPA01000338">
    <property type="protein sequence ID" value="TMQ69112.1"/>
    <property type="molecule type" value="Genomic_DNA"/>
</dbReference>
<comment type="subcellular location">
    <subcellularLocation>
        <location evidence="1">Membrane</location>
        <topology evidence="1">Multi-pass membrane protein</topology>
    </subcellularLocation>
</comment>
<feature type="signal peptide" evidence="6">
    <location>
        <begin position="1"/>
        <end position="23"/>
    </location>
</feature>
<feature type="domain" description="NfeD1b N-terminal" evidence="9">
    <location>
        <begin position="38"/>
        <end position="185"/>
    </location>
</feature>
<evidence type="ECO:0000259" key="8">
    <source>
        <dbReference type="Pfam" id="PF24961"/>
    </source>
</evidence>
<dbReference type="InterPro" id="IPR052165">
    <property type="entry name" value="Membrane_assoc_protease"/>
</dbReference>
<reference evidence="10 11" key="1">
    <citation type="journal article" date="2019" name="Nat. Microbiol.">
        <title>Mediterranean grassland soil C-N compound turnover is dependent on rainfall and depth, and is mediated by genomically divergent microorganisms.</title>
        <authorList>
            <person name="Diamond S."/>
            <person name="Andeer P.F."/>
            <person name="Li Z."/>
            <person name="Crits-Christoph A."/>
            <person name="Burstein D."/>
            <person name="Anantharaman K."/>
            <person name="Lane K.R."/>
            <person name="Thomas B.C."/>
            <person name="Pan C."/>
            <person name="Northen T.R."/>
            <person name="Banfield J.F."/>
        </authorList>
    </citation>
    <scope>NUCLEOTIDE SEQUENCE [LARGE SCALE GENOMIC DNA]</scope>
    <source>
        <strain evidence="10">WS_10</strain>
    </source>
</reference>
<feature type="transmembrane region" description="Helical" evidence="5">
    <location>
        <begin position="235"/>
        <end position="258"/>
    </location>
</feature>